<sequence>MSKDDYNLAEWLLIRQAQSQNLTSEKIERWNLFQQRNDKLWRTNSRPENSELDNESKYPIYSPNKNDITKLIIWQQHDRTETSPKETFDPNNVRRSNRQVDVKRINAELELLAHNQDADNTIPYRPRDDSLWQEISEQGEELTNQLGKEFD</sequence>
<evidence type="ECO:0000313" key="1">
    <source>
        <dbReference type="Proteomes" id="UP000095285"/>
    </source>
</evidence>
<accession>A0A1I7VNI1</accession>
<reference evidence="1" key="1">
    <citation type="submission" date="2012-04" db="EMBL/GenBank/DDBJ databases">
        <title>The Genome Sequence of Loa loa.</title>
        <authorList>
            <consortium name="The Broad Institute Genome Sequencing Platform"/>
            <consortium name="Broad Institute Genome Sequencing Center for Infectious Disease"/>
            <person name="Nutman T.B."/>
            <person name="Fink D.L."/>
            <person name="Russ C."/>
            <person name="Young S."/>
            <person name="Zeng Q."/>
            <person name="Gargeya S."/>
            <person name="Alvarado L."/>
            <person name="Berlin A."/>
            <person name="Chapman S.B."/>
            <person name="Chen Z."/>
            <person name="Freedman E."/>
            <person name="Gellesch M."/>
            <person name="Goldberg J."/>
            <person name="Griggs A."/>
            <person name="Gujja S."/>
            <person name="Heilman E.R."/>
            <person name="Heiman D."/>
            <person name="Howarth C."/>
            <person name="Mehta T."/>
            <person name="Neiman D."/>
            <person name="Pearson M."/>
            <person name="Roberts A."/>
            <person name="Saif S."/>
            <person name="Shea T."/>
            <person name="Shenoy N."/>
            <person name="Sisk P."/>
            <person name="Stolte C."/>
            <person name="Sykes S."/>
            <person name="White J."/>
            <person name="Yandava C."/>
            <person name="Haas B."/>
            <person name="Henn M.R."/>
            <person name="Nusbaum C."/>
            <person name="Birren B."/>
        </authorList>
    </citation>
    <scope>NUCLEOTIDE SEQUENCE [LARGE SCALE GENOMIC DNA]</scope>
</reference>
<evidence type="ECO:0000313" key="2">
    <source>
        <dbReference type="WBParaSite" id="EN70_4528"/>
    </source>
</evidence>
<proteinExistence type="predicted"/>
<keyword evidence="1" id="KW-1185">Reference proteome</keyword>
<dbReference type="AlphaFoldDB" id="A0A1I7VNI1"/>
<protein>
    <submittedName>
        <fullName evidence="2">ORF1</fullName>
    </submittedName>
</protein>
<organism evidence="1 2">
    <name type="scientific">Loa loa</name>
    <name type="common">Eye worm</name>
    <name type="synonym">Filaria loa</name>
    <dbReference type="NCBI Taxonomy" id="7209"/>
    <lineage>
        <taxon>Eukaryota</taxon>
        <taxon>Metazoa</taxon>
        <taxon>Ecdysozoa</taxon>
        <taxon>Nematoda</taxon>
        <taxon>Chromadorea</taxon>
        <taxon>Rhabditida</taxon>
        <taxon>Spirurina</taxon>
        <taxon>Spiruromorpha</taxon>
        <taxon>Filarioidea</taxon>
        <taxon>Onchocercidae</taxon>
        <taxon>Loa</taxon>
    </lineage>
</organism>
<dbReference type="WBParaSite" id="EN70_4528">
    <property type="protein sequence ID" value="EN70_4528"/>
    <property type="gene ID" value="EN70_4528"/>
</dbReference>
<reference evidence="2" key="2">
    <citation type="submission" date="2016-11" db="UniProtKB">
        <authorList>
            <consortium name="WormBaseParasite"/>
        </authorList>
    </citation>
    <scope>IDENTIFICATION</scope>
</reference>
<name>A0A1I7VNI1_LOALO</name>
<dbReference type="Proteomes" id="UP000095285">
    <property type="component" value="Unassembled WGS sequence"/>
</dbReference>